<dbReference type="InterPro" id="IPR002376">
    <property type="entry name" value="Formyl_transf_N"/>
</dbReference>
<evidence type="ECO:0000256" key="2">
    <source>
        <dbReference type="ARBA" id="ARBA00012261"/>
    </source>
</evidence>
<dbReference type="PANTHER" id="PTHR11138">
    <property type="entry name" value="METHIONYL-TRNA FORMYLTRANSFERASE"/>
    <property type="match status" value="1"/>
</dbReference>
<dbReference type="InterPro" id="IPR041711">
    <property type="entry name" value="Met-tRNA-FMT_N"/>
</dbReference>
<gene>
    <name evidence="5" type="primary">fmt</name>
    <name evidence="8" type="ORF">CJ205_04535</name>
</gene>
<dbReference type="SUPFAM" id="SSF50486">
    <property type="entry name" value="FMT C-terminal domain-like"/>
    <property type="match status" value="1"/>
</dbReference>
<dbReference type="CDD" id="cd08704">
    <property type="entry name" value="Met_tRNA_FMT_C"/>
    <property type="match status" value="1"/>
</dbReference>
<evidence type="ECO:0000256" key="4">
    <source>
        <dbReference type="ARBA" id="ARBA00022917"/>
    </source>
</evidence>
<dbReference type="HAMAP" id="MF_00182">
    <property type="entry name" value="Formyl_trans"/>
    <property type="match status" value="1"/>
</dbReference>
<dbReference type="InterPro" id="IPR005793">
    <property type="entry name" value="Formyl_trans_C"/>
</dbReference>
<dbReference type="CDD" id="cd08646">
    <property type="entry name" value="FMT_core_Met-tRNA-FMT_N"/>
    <property type="match status" value="1"/>
</dbReference>
<keyword evidence="4 5" id="KW-0648">Protein biosynthesis</keyword>
<dbReference type="GO" id="GO:0005829">
    <property type="term" value="C:cytosol"/>
    <property type="evidence" value="ECO:0007669"/>
    <property type="project" value="TreeGrafter"/>
</dbReference>
<dbReference type="PROSITE" id="PS00373">
    <property type="entry name" value="GART"/>
    <property type="match status" value="1"/>
</dbReference>
<dbReference type="InterPro" id="IPR011034">
    <property type="entry name" value="Formyl_transferase-like_C_sf"/>
</dbReference>
<protein>
    <recommendedName>
        <fullName evidence="2 5">Methionyl-tRNA formyltransferase</fullName>
        <ecNumber evidence="2 5">2.1.2.9</ecNumber>
    </recommendedName>
</protein>
<evidence type="ECO:0000259" key="7">
    <source>
        <dbReference type="Pfam" id="PF02911"/>
    </source>
</evidence>
<dbReference type="STRING" id="84521.SAMN04487994_100450"/>
<feature type="domain" description="Formyl transferase C-terminal" evidence="7">
    <location>
        <begin position="205"/>
        <end position="304"/>
    </location>
</feature>
<reference evidence="8 9" key="1">
    <citation type="submission" date="2017-09" db="EMBL/GenBank/DDBJ databases">
        <title>Bacterial strain isolated from the female urinary microbiota.</title>
        <authorList>
            <person name="Thomas-White K."/>
            <person name="Kumar N."/>
            <person name="Forster S."/>
            <person name="Putonti C."/>
            <person name="Lawley T."/>
            <person name="Wolfe A.J."/>
        </authorList>
    </citation>
    <scope>NUCLEOTIDE SEQUENCE [LARGE SCALE GENOMIC DNA]</scope>
    <source>
        <strain evidence="8 9">UMB0852</strain>
    </source>
</reference>
<dbReference type="PANTHER" id="PTHR11138:SF5">
    <property type="entry name" value="METHIONYL-TRNA FORMYLTRANSFERASE, MITOCHONDRIAL"/>
    <property type="match status" value="1"/>
</dbReference>
<evidence type="ECO:0000313" key="9">
    <source>
        <dbReference type="Proteomes" id="UP000235682"/>
    </source>
</evidence>
<dbReference type="FunFam" id="3.40.50.12230:FF:000001">
    <property type="entry name" value="Methionyl-tRNA formyltransferase"/>
    <property type="match status" value="1"/>
</dbReference>
<dbReference type="Pfam" id="PF00551">
    <property type="entry name" value="Formyl_trans_N"/>
    <property type="match status" value="1"/>
</dbReference>
<dbReference type="RefSeq" id="WP_092084164.1">
    <property type="nucleotide sequence ID" value="NZ_FNEL01000004.1"/>
</dbReference>
<dbReference type="InterPro" id="IPR005794">
    <property type="entry name" value="Fmt"/>
</dbReference>
<accession>A0A1G8JDJ0</accession>
<evidence type="ECO:0000259" key="6">
    <source>
        <dbReference type="Pfam" id="PF00551"/>
    </source>
</evidence>
<feature type="binding site" evidence="5">
    <location>
        <begin position="110"/>
        <end position="113"/>
    </location>
    <ligand>
        <name>(6S)-5,6,7,8-tetrahydrofolate</name>
        <dbReference type="ChEBI" id="CHEBI:57453"/>
    </ligand>
</feature>
<sequence>MPRIIFMGTPQFAQTVLQGLIDEKYDVIGVVTQPDRPVGRKRVLTPSPVKELALKYNIPVYQPERIGRSEELQELIDLEADLIITAAYGQFVPTKLLNAPKYKSINVHASLLPKYRGGAPIHYAIWNGDDETGVSIMYMIKEMDAGDIISQKRIKITSQDDVGTMFEKLALLGRDLLLETLPAIFNETIEPIPQDEEKVTFSPTIPREKEQINWEQTAQEVDYHVRAFRPFPSTYTWLNDQRVKIWAGHPVEGTFEKAPVGTIVSNTKEALIVQCGKETYYAVTSWQESGRQRVDIKDFVNGQRLEEVLGQQFEYKASKSK</sequence>
<keyword evidence="3 5" id="KW-0808">Transferase</keyword>
<evidence type="ECO:0000313" key="8">
    <source>
        <dbReference type="EMBL" id="PMC58393.1"/>
    </source>
</evidence>
<comment type="caution">
    <text evidence="8">The sequence shown here is derived from an EMBL/GenBank/DDBJ whole genome shotgun (WGS) entry which is preliminary data.</text>
</comment>
<dbReference type="FunFam" id="3.40.50.170:FF:000004">
    <property type="entry name" value="Methionyl-tRNA formyltransferase"/>
    <property type="match status" value="1"/>
</dbReference>
<organism evidence="8 9">
    <name type="scientific">Dolosicoccus paucivorans</name>
    <dbReference type="NCBI Taxonomy" id="84521"/>
    <lineage>
        <taxon>Bacteria</taxon>
        <taxon>Bacillati</taxon>
        <taxon>Bacillota</taxon>
        <taxon>Bacilli</taxon>
        <taxon>Lactobacillales</taxon>
        <taxon>Aerococcaceae</taxon>
        <taxon>Dolosicoccus</taxon>
    </lineage>
</organism>
<comment type="similarity">
    <text evidence="1 5">Belongs to the Fmt family.</text>
</comment>
<name>A0A1G8JDJ0_9LACT</name>
<proteinExistence type="inferred from homology"/>
<dbReference type="AlphaFoldDB" id="A0A1G8JDJ0"/>
<feature type="domain" description="Formyl transferase N-terminal" evidence="6">
    <location>
        <begin position="3"/>
        <end position="180"/>
    </location>
</feature>
<dbReference type="Proteomes" id="UP000235682">
    <property type="component" value="Unassembled WGS sequence"/>
</dbReference>
<evidence type="ECO:0000256" key="1">
    <source>
        <dbReference type="ARBA" id="ARBA00010699"/>
    </source>
</evidence>
<dbReference type="NCBIfam" id="TIGR00460">
    <property type="entry name" value="fmt"/>
    <property type="match status" value="1"/>
</dbReference>
<dbReference type="EMBL" id="PNHE01000015">
    <property type="protein sequence ID" value="PMC58393.1"/>
    <property type="molecule type" value="Genomic_DNA"/>
</dbReference>
<comment type="catalytic activity">
    <reaction evidence="5">
        <text>L-methionyl-tRNA(fMet) + (6R)-10-formyltetrahydrofolate = N-formyl-L-methionyl-tRNA(fMet) + (6S)-5,6,7,8-tetrahydrofolate + H(+)</text>
        <dbReference type="Rhea" id="RHEA:24380"/>
        <dbReference type="Rhea" id="RHEA-COMP:9952"/>
        <dbReference type="Rhea" id="RHEA-COMP:9953"/>
        <dbReference type="ChEBI" id="CHEBI:15378"/>
        <dbReference type="ChEBI" id="CHEBI:57453"/>
        <dbReference type="ChEBI" id="CHEBI:78530"/>
        <dbReference type="ChEBI" id="CHEBI:78844"/>
        <dbReference type="ChEBI" id="CHEBI:195366"/>
        <dbReference type="EC" id="2.1.2.9"/>
    </reaction>
</comment>
<dbReference type="EC" id="2.1.2.9" evidence="2 5"/>
<dbReference type="InterPro" id="IPR044135">
    <property type="entry name" value="Met-tRNA-FMT_C"/>
</dbReference>
<dbReference type="InterPro" id="IPR036477">
    <property type="entry name" value="Formyl_transf_N_sf"/>
</dbReference>
<dbReference type="SUPFAM" id="SSF53328">
    <property type="entry name" value="Formyltransferase"/>
    <property type="match status" value="1"/>
</dbReference>
<dbReference type="GO" id="GO:0004479">
    <property type="term" value="F:methionyl-tRNA formyltransferase activity"/>
    <property type="evidence" value="ECO:0007669"/>
    <property type="project" value="UniProtKB-UniRule"/>
</dbReference>
<evidence type="ECO:0000256" key="3">
    <source>
        <dbReference type="ARBA" id="ARBA00022679"/>
    </source>
</evidence>
<dbReference type="Gene3D" id="3.40.50.12230">
    <property type="match status" value="1"/>
</dbReference>
<dbReference type="InterPro" id="IPR001555">
    <property type="entry name" value="GART_AS"/>
</dbReference>
<comment type="function">
    <text evidence="5">Attaches a formyl group to the free amino group of methionyl-tRNA(fMet). The formyl group appears to play a dual role in the initiator identity of N-formylmethionyl-tRNA by promoting its recognition by IF2 and preventing the misappropriation of this tRNA by the elongation apparatus.</text>
</comment>
<keyword evidence="9" id="KW-1185">Reference proteome</keyword>
<evidence type="ECO:0000256" key="5">
    <source>
        <dbReference type="HAMAP-Rule" id="MF_00182"/>
    </source>
</evidence>
<dbReference type="Pfam" id="PF02911">
    <property type="entry name" value="Formyl_trans_C"/>
    <property type="match status" value="1"/>
</dbReference>